<dbReference type="AlphaFoldDB" id="A0A1B9GXF9"/>
<evidence type="ECO:0000313" key="2">
    <source>
        <dbReference type="EMBL" id="OCF35716.1"/>
    </source>
</evidence>
<gene>
    <name evidence="2" type="ORF">I316_02771</name>
</gene>
<protein>
    <submittedName>
        <fullName evidence="2">Uncharacterized protein</fullName>
    </submittedName>
</protein>
<feature type="compositionally biased region" description="Basic and acidic residues" evidence="1">
    <location>
        <begin position="44"/>
        <end position="64"/>
    </location>
</feature>
<evidence type="ECO:0000256" key="1">
    <source>
        <dbReference type="SAM" id="MobiDB-lite"/>
    </source>
</evidence>
<keyword evidence="3" id="KW-1185">Reference proteome</keyword>
<proteinExistence type="predicted"/>
<accession>A0A1B9GXF9</accession>
<reference evidence="3" key="2">
    <citation type="submission" date="2013-12" db="EMBL/GenBank/DDBJ databases">
        <title>Evolution of pathogenesis and genome organization in the Tremellales.</title>
        <authorList>
            <person name="Cuomo C."/>
            <person name="Litvintseva A."/>
            <person name="Heitman J."/>
            <person name="Chen Y."/>
            <person name="Sun S."/>
            <person name="Springer D."/>
            <person name="Dromer F."/>
            <person name="Young S."/>
            <person name="Zeng Q."/>
            <person name="Chapman S."/>
            <person name="Gujja S."/>
            <person name="Saif S."/>
            <person name="Birren B."/>
        </authorList>
    </citation>
    <scope>NUCLEOTIDE SEQUENCE [LARGE SCALE GENOMIC DNA]</scope>
    <source>
        <strain evidence="3">BCC8398</strain>
    </source>
</reference>
<name>A0A1B9GXF9_9TREE</name>
<dbReference type="EMBL" id="KI669498">
    <property type="protein sequence ID" value="OCF35716.1"/>
    <property type="molecule type" value="Genomic_DNA"/>
</dbReference>
<dbReference type="Proteomes" id="UP000092666">
    <property type="component" value="Unassembled WGS sequence"/>
</dbReference>
<evidence type="ECO:0000313" key="3">
    <source>
        <dbReference type="Proteomes" id="UP000092666"/>
    </source>
</evidence>
<sequence length="82" mass="8632">MSKPFVPTPNISRPGTPGSLSGVGGGAGKDDAATSMLLNNMGADRAEGRVIREERKDKEGHLSGREQVWGSLVEAVPELDQD</sequence>
<feature type="region of interest" description="Disordered" evidence="1">
    <location>
        <begin position="1"/>
        <end position="82"/>
    </location>
</feature>
<organism evidence="2 3">
    <name type="scientific">Kwoniella heveanensis BCC8398</name>
    <dbReference type="NCBI Taxonomy" id="1296120"/>
    <lineage>
        <taxon>Eukaryota</taxon>
        <taxon>Fungi</taxon>
        <taxon>Dikarya</taxon>
        <taxon>Basidiomycota</taxon>
        <taxon>Agaricomycotina</taxon>
        <taxon>Tremellomycetes</taxon>
        <taxon>Tremellales</taxon>
        <taxon>Cryptococcaceae</taxon>
        <taxon>Kwoniella</taxon>
    </lineage>
</organism>
<reference evidence="2 3" key="1">
    <citation type="submission" date="2013-07" db="EMBL/GenBank/DDBJ databases">
        <title>The Genome Sequence of Cryptococcus heveanensis BCC8398.</title>
        <authorList>
            <consortium name="The Broad Institute Genome Sequencing Platform"/>
            <person name="Cuomo C."/>
            <person name="Litvintseva A."/>
            <person name="Chen Y."/>
            <person name="Heitman J."/>
            <person name="Sun S."/>
            <person name="Springer D."/>
            <person name="Dromer F."/>
            <person name="Young S.K."/>
            <person name="Zeng Q."/>
            <person name="Gargeya S."/>
            <person name="Fitzgerald M."/>
            <person name="Abouelleil A."/>
            <person name="Alvarado L."/>
            <person name="Berlin A.M."/>
            <person name="Chapman S.B."/>
            <person name="Dewar J."/>
            <person name="Goldberg J."/>
            <person name="Griggs A."/>
            <person name="Gujja S."/>
            <person name="Hansen M."/>
            <person name="Howarth C."/>
            <person name="Imamovic A."/>
            <person name="Larimer J."/>
            <person name="McCowan C."/>
            <person name="Murphy C."/>
            <person name="Pearson M."/>
            <person name="Priest M."/>
            <person name="Roberts A."/>
            <person name="Saif S."/>
            <person name="Shea T."/>
            <person name="Sykes S."/>
            <person name="Wortman J."/>
            <person name="Nusbaum C."/>
            <person name="Birren B."/>
        </authorList>
    </citation>
    <scope>NUCLEOTIDE SEQUENCE [LARGE SCALE GENOMIC DNA]</scope>
    <source>
        <strain evidence="2 3">BCC8398</strain>
    </source>
</reference>